<dbReference type="SUPFAM" id="SSF52200">
    <property type="entry name" value="Toll/Interleukin receptor TIR domain"/>
    <property type="match status" value="1"/>
</dbReference>
<evidence type="ECO:0000313" key="2">
    <source>
        <dbReference type="EMBL" id="MBB6073476.1"/>
    </source>
</evidence>
<evidence type="ECO:0000313" key="3">
    <source>
        <dbReference type="Proteomes" id="UP000582837"/>
    </source>
</evidence>
<dbReference type="SMART" id="SM00255">
    <property type="entry name" value="TIR"/>
    <property type="match status" value="1"/>
</dbReference>
<organism evidence="2 3">
    <name type="scientific">Longimicrobium terrae</name>
    <dbReference type="NCBI Taxonomy" id="1639882"/>
    <lineage>
        <taxon>Bacteria</taxon>
        <taxon>Pseudomonadati</taxon>
        <taxon>Gemmatimonadota</taxon>
        <taxon>Longimicrobiia</taxon>
        <taxon>Longimicrobiales</taxon>
        <taxon>Longimicrobiaceae</taxon>
        <taxon>Longimicrobium</taxon>
    </lineage>
</organism>
<dbReference type="PROSITE" id="PS50104">
    <property type="entry name" value="TIR"/>
    <property type="match status" value="1"/>
</dbReference>
<evidence type="ECO:0000259" key="1">
    <source>
        <dbReference type="PROSITE" id="PS50104"/>
    </source>
</evidence>
<sequence length="436" mass="49146">MSINSDSHPHAPAMERLRFMITGNNVFISYSHADVDWLNRLRVHLKPLERDGVISLWDDTRLQAGSQWEQEIAEALAQADVAILMISADFLASDFITRNELPPLLVAAEQRGTRVLPVIISPCRFEQTPALARFQSVNPPSEPLVKLRRAKREAVYVKLSRIIEQLPQSRRAEPAELLSTNPVASGTHDIAVLFSRYRDPKAELPTADGEREAIAEFFLNRGETDDFVRIHSRLRSDQSKLQFVNRLLTQKDFQLAMTIACNIQDAGHLQEITRQVIHAEATGLPEFHMLVTELLQRNQAEFRKVLTDLVDAGKGDSALFSELAGTMTNMAEARKVAESLVQRRRELSQGLPLLVGLIGSQNRAELRKLAVTFVHNGLQRGALFYDALTILAAENQREAEKVLQVLIVVDRERYEEILASGIITQDEILKRLRSLE</sequence>
<dbReference type="RefSeq" id="WP_170038554.1">
    <property type="nucleotide sequence ID" value="NZ_JABDTL010000002.1"/>
</dbReference>
<dbReference type="Gene3D" id="3.40.50.10140">
    <property type="entry name" value="Toll/interleukin-1 receptor homology (TIR) domain"/>
    <property type="match status" value="1"/>
</dbReference>
<dbReference type="GO" id="GO:0007165">
    <property type="term" value="P:signal transduction"/>
    <property type="evidence" value="ECO:0007669"/>
    <property type="project" value="InterPro"/>
</dbReference>
<dbReference type="InterPro" id="IPR035897">
    <property type="entry name" value="Toll_tir_struct_dom_sf"/>
</dbReference>
<accession>A0A841H6K5</accession>
<comment type="caution">
    <text evidence="2">The sequence shown here is derived from an EMBL/GenBank/DDBJ whole genome shotgun (WGS) entry which is preliminary data.</text>
</comment>
<protein>
    <recommendedName>
        <fullName evidence="1">TIR domain-containing protein</fullName>
    </recommendedName>
</protein>
<reference evidence="2 3" key="1">
    <citation type="submission" date="2020-08" db="EMBL/GenBank/DDBJ databases">
        <title>Genomic Encyclopedia of Type Strains, Phase IV (KMG-IV): sequencing the most valuable type-strain genomes for metagenomic binning, comparative biology and taxonomic classification.</title>
        <authorList>
            <person name="Goeker M."/>
        </authorList>
    </citation>
    <scope>NUCLEOTIDE SEQUENCE [LARGE SCALE GENOMIC DNA]</scope>
    <source>
        <strain evidence="2 3">DSM 29007</strain>
    </source>
</reference>
<keyword evidence="3" id="KW-1185">Reference proteome</keyword>
<dbReference type="InterPro" id="IPR000157">
    <property type="entry name" value="TIR_dom"/>
</dbReference>
<name>A0A841H6K5_9BACT</name>
<dbReference type="AlphaFoldDB" id="A0A841H6K5"/>
<dbReference type="Proteomes" id="UP000582837">
    <property type="component" value="Unassembled WGS sequence"/>
</dbReference>
<dbReference type="EMBL" id="JACHIA010000025">
    <property type="protein sequence ID" value="MBB6073476.1"/>
    <property type="molecule type" value="Genomic_DNA"/>
</dbReference>
<dbReference type="Pfam" id="PF13676">
    <property type="entry name" value="TIR_2"/>
    <property type="match status" value="1"/>
</dbReference>
<feature type="domain" description="TIR" evidence="1">
    <location>
        <begin position="22"/>
        <end position="155"/>
    </location>
</feature>
<proteinExistence type="predicted"/>
<gene>
    <name evidence="2" type="ORF">HNQ61_005146</name>
</gene>